<dbReference type="EMBL" id="CABVPX010000004">
    <property type="protein sequence ID" value="VWB30085.1"/>
    <property type="molecule type" value="Genomic_DNA"/>
</dbReference>
<feature type="region of interest" description="Disordered" evidence="1">
    <location>
        <begin position="74"/>
        <end position="97"/>
    </location>
</feature>
<evidence type="ECO:0000313" key="2">
    <source>
        <dbReference type="EMBL" id="VWB30085.1"/>
    </source>
</evidence>
<proteinExistence type="predicted"/>
<dbReference type="InterPro" id="IPR016181">
    <property type="entry name" value="Acyl_CoA_acyltransferase"/>
</dbReference>
<evidence type="ECO:0000313" key="3">
    <source>
        <dbReference type="Proteomes" id="UP000494172"/>
    </source>
</evidence>
<feature type="region of interest" description="Disordered" evidence="1">
    <location>
        <begin position="299"/>
        <end position="324"/>
    </location>
</feature>
<comment type="caution">
    <text evidence="2">The sequence shown here is derived from an EMBL/GenBank/DDBJ whole genome shotgun (WGS) entry which is preliminary data.</text>
</comment>
<dbReference type="SUPFAM" id="SSF55729">
    <property type="entry name" value="Acyl-CoA N-acyltransferases (Nat)"/>
    <property type="match status" value="1"/>
</dbReference>
<name>A0A9Q9UP08_9BURK</name>
<reference evidence="2 3" key="1">
    <citation type="submission" date="2019-09" db="EMBL/GenBank/DDBJ databases">
        <authorList>
            <person name="Depoorter E."/>
        </authorList>
    </citation>
    <scope>NUCLEOTIDE SEQUENCE [LARGE SCALE GENOMIC DNA]</scope>
    <source>
        <strain evidence="2">LMG 24066</strain>
    </source>
</reference>
<accession>A0A9Q9UP08</accession>
<dbReference type="Proteomes" id="UP000494172">
    <property type="component" value="Unassembled WGS sequence"/>
</dbReference>
<gene>
    <name evidence="2" type="ORF">BAR24066_01273</name>
</gene>
<feature type="compositionally biased region" description="Basic and acidic residues" evidence="1">
    <location>
        <begin position="301"/>
        <end position="312"/>
    </location>
</feature>
<evidence type="ECO:0000256" key="1">
    <source>
        <dbReference type="SAM" id="MobiDB-lite"/>
    </source>
</evidence>
<protein>
    <submittedName>
        <fullName evidence="2">Drug:proton antiporter</fullName>
    </submittedName>
</protein>
<dbReference type="Gene3D" id="3.40.630.30">
    <property type="match status" value="1"/>
</dbReference>
<sequence>MEFDEANAASATAGTVMHDRSVVNDRNLQVLPPGASFACDVSQPRIAAGRHDESIMKKRRPRRCVLPHIATLPRRAHRPASRAGSADPEREYAFEQTGAPRSRMMKIAAQHGTIASVRRGVPKASREDRIMEWHCCEFEHLSAVDLYAILRARNAVLVVEDAHTHLDIDGKDAGALHVYASVRDGDTTEVAAYARILPGDDIDPDVVIDKVLTSEHCRDDDTLERLIGRALAAAQAAWPDTAVRTHVPAPRQAFYKRFGFRKAYGPYLEQGAPFVGLVRSADRAAGTLRHLLSRAVSASRSRSDDTHADGRAHSRLPADTGANR</sequence>
<dbReference type="AlphaFoldDB" id="A0A9Q9UP08"/>
<organism evidence="2 3">
    <name type="scientific">Burkholderia arboris</name>
    <dbReference type="NCBI Taxonomy" id="488730"/>
    <lineage>
        <taxon>Bacteria</taxon>
        <taxon>Pseudomonadati</taxon>
        <taxon>Pseudomonadota</taxon>
        <taxon>Betaproteobacteria</taxon>
        <taxon>Burkholderiales</taxon>
        <taxon>Burkholderiaceae</taxon>
        <taxon>Burkholderia</taxon>
        <taxon>Burkholderia cepacia complex</taxon>
    </lineage>
</organism>